<sequence>MSVIGFSIDRNEHIGTRICFLKSTPARKSNVNPAWRKCLATAVTASTFAVSGWGAFSADASASTASATSSAACTNEVDFQAGTVVEYESRDNLSSAISRGKTETLGREAFADANPVASVHTSYLNNAPFFLTTTFAEIKDGRLIRYGDRHGAGASLVTTTYEPPASTPIDLQPGQTVTVSYKNKAVSAGATIEFDVVEKLTYNGRETIKTALGTFDTCKFTNEISTGPVSAEQPKQVVVVQNWFPADGPYRGQSIRSVTPPFNGVAQRVSEVVKMQYETR</sequence>
<proteinExistence type="predicted"/>
<reference evidence="1 2" key="2">
    <citation type="journal article" date="2018" name="Nature">
        <title>Mutant phenotypes for thousands of bacterial genes of unknown function.</title>
        <authorList>
            <person name="Price M.N."/>
            <person name="Wetmore K.M."/>
            <person name="Waters R.J."/>
            <person name="Callaghan M."/>
            <person name="Ray J."/>
            <person name="Liu H."/>
            <person name="Kuehl J.V."/>
            <person name="Melnyk R.A."/>
            <person name="Lamson J.S."/>
            <person name="Suh Y."/>
            <person name="Carlson H.K."/>
            <person name="Esquivel Z."/>
            <person name="Sadeeshkumar H."/>
            <person name="Chakraborty R."/>
            <person name="Zane G.M."/>
            <person name="Rubin B.E."/>
            <person name="Wall J.D."/>
            <person name="Visel A."/>
            <person name="Bristow J."/>
            <person name="Blow M.J."/>
            <person name="Arkin A.P."/>
            <person name="Deutschbauer A.M."/>
        </authorList>
    </citation>
    <scope>NUCLEOTIDE SEQUENCE [LARGE SCALE GENOMIC DNA]</scope>
    <source>
        <strain evidence="1 2">FW300-N2E2</strain>
    </source>
</reference>
<dbReference type="Gene3D" id="2.40.360.20">
    <property type="match status" value="1"/>
</dbReference>
<dbReference type="EMBL" id="CP015225">
    <property type="protein sequence ID" value="AMZ71059.1"/>
    <property type="molecule type" value="Genomic_DNA"/>
</dbReference>
<evidence type="ECO:0000313" key="1">
    <source>
        <dbReference type="EMBL" id="AMZ71059.1"/>
    </source>
</evidence>
<evidence type="ECO:0000313" key="2">
    <source>
        <dbReference type="Proteomes" id="UP000076083"/>
    </source>
</evidence>
<organism evidence="1 2">
    <name type="scientific">Pseudomonas fluorescens</name>
    <dbReference type="NCBI Taxonomy" id="294"/>
    <lineage>
        <taxon>Bacteria</taxon>
        <taxon>Pseudomonadati</taxon>
        <taxon>Pseudomonadota</taxon>
        <taxon>Gammaproteobacteria</taxon>
        <taxon>Pseudomonadales</taxon>
        <taxon>Pseudomonadaceae</taxon>
        <taxon>Pseudomonas</taxon>
    </lineage>
</organism>
<reference evidence="2" key="1">
    <citation type="submission" date="2016-04" db="EMBL/GenBank/DDBJ databases">
        <authorList>
            <person name="Ray J."/>
            <person name="Price M."/>
            <person name="Deutschbauer A."/>
        </authorList>
    </citation>
    <scope>NUCLEOTIDE SEQUENCE [LARGE SCALE GENOMIC DNA]</scope>
    <source>
        <strain evidence="2">FW300-N2E2</strain>
    </source>
</reference>
<name>A0A159ZVZ5_PSEFL</name>
<protein>
    <submittedName>
        <fullName evidence="1">Uncharacterized protein</fullName>
    </submittedName>
</protein>
<dbReference type="AlphaFoldDB" id="A0A159ZVZ5"/>
<gene>
    <name evidence="1" type="ORF">TK06_08060</name>
</gene>
<accession>A0A159ZVZ5</accession>
<dbReference type="Proteomes" id="UP000076083">
    <property type="component" value="Chromosome"/>
</dbReference>
<dbReference type="RefSeq" id="WP_063321630.1">
    <property type="nucleotide sequence ID" value="NZ_CP015225.1"/>
</dbReference>